<evidence type="ECO:0000313" key="3">
    <source>
        <dbReference type="EMBL" id="TSH91609.1"/>
    </source>
</evidence>
<keyword evidence="1" id="KW-0328">Glycosyltransferase</keyword>
<dbReference type="EMBL" id="VLTJ01000035">
    <property type="protein sequence ID" value="TSH91609.1"/>
    <property type="molecule type" value="Genomic_DNA"/>
</dbReference>
<evidence type="ECO:0000256" key="2">
    <source>
        <dbReference type="ARBA" id="ARBA00022679"/>
    </source>
</evidence>
<dbReference type="CDD" id="cd03789">
    <property type="entry name" value="GT9_LPS_heptosyltransferase"/>
    <property type="match status" value="1"/>
</dbReference>
<dbReference type="InterPro" id="IPR051199">
    <property type="entry name" value="LPS_LOS_Heptosyltrfase"/>
</dbReference>
<reference evidence="3 4" key="1">
    <citation type="submission" date="2019-07" db="EMBL/GenBank/DDBJ databases">
        <title>Qingshengfaniella alkalisoli gen. nov., sp. nov., isolated from saline soil.</title>
        <authorList>
            <person name="Xu L."/>
            <person name="Huang X.-X."/>
            <person name="Sun J.-Q."/>
        </authorList>
    </citation>
    <scope>NUCLEOTIDE SEQUENCE [LARGE SCALE GENOMIC DNA]</scope>
    <source>
        <strain evidence="3 4">DSM 27279</strain>
    </source>
</reference>
<dbReference type="GO" id="GO:0008713">
    <property type="term" value="F:ADP-heptose-lipopolysaccharide heptosyltransferase activity"/>
    <property type="evidence" value="ECO:0007669"/>
    <property type="project" value="TreeGrafter"/>
</dbReference>
<organism evidence="3 4">
    <name type="scientific">Verticiella sediminum</name>
    <dbReference type="NCBI Taxonomy" id="1247510"/>
    <lineage>
        <taxon>Bacteria</taxon>
        <taxon>Pseudomonadati</taxon>
        <taxon>Pseudomonadota</taxon>
        <taxon>Betaproteobacteria</taxon>
        <taxon>Burkholderiales</taxon>
        <taxon>Alcaligenaceae</taxon>
        <taxon>Verticiella</taxon>
    </lineage>
</organism>
<dbReference type="AlphaFoldDB" id="A0A556AFF3"/>
<dbReference type="Pfam" id="PF01075">
    <property type="entry name" value="Glyco_transf_9"/>
    <property type="match status" value="1"/>
</dbReference>
<dbReference type="InterPro" id="IPR002201">
    <property type="entry name" value="Glyco_trans_9"/>
</dbReference>
<dbReference type="RefSeq" id="WP_143949781.1">
    <property type="nucleotide sequence ID" value="NZ_BAABMB010000006.1"/>
</dbReference>
<dbReference type="Proteomes" id="UP000318405">
    <property type="component" value="Unassembled WGS sequence"/>
</dbReference>
<gene>
    <name evidence="3" type="ORF">FOZ76_18045</name>
</gene>
<sequence>MLCAMPALRALRRAAPAAHITLVGLPGAASIVQRFHGELDALLPFPGLPGMPEQAPDADGWGEFTRRARAARFDLAIQLHGDGRITNRVLPALAARRTAGFVPQGTSPPSPDFLAWPDELPEVLRYTALMEHLGIAVADTGLHIPLEPEDTAECDALLETCGLTPSRTVLLHPGARLASRRWAPARFAAVGRRLARAGYQLAITGSPDEALITGELKHRLGVPAHDLTGRTSLGGLAALVQRCALVVCNDTGMSHVAAAMRTPSVVIASGSDVHRWAPLDRQRHRVLWHDLPCRPCAHAACPYPGHPCASAVDPGTVAHAALLQLGHGERRHA</sequence>
<evidence type="ECO:0000313" key="4">
    <source>
        <dbReference type="Proteomes" id="UP000318405"/>
    </source>
</evidence>
<keyword evidence="2 3" id="KW-0808">Transferase</keyword>
<dbReference type="PANTHER" id="PTHR30160">
    <property type="entry name" value="TETRAACYLDISACCHARIDE 4'-KINASE-RELATED"/>
    <property type="match status" value="1"/>
</dbReference>
<protein>
    <submittedName>
        <fullName evidence="3">Glycosyltransferase family 9 protein</fullName>
    </submittedName>
</protein>
<accession>A0A556AFF3</accession>
<dbReference type="GO" id="GO:0009244">
    <property type="term" value="P:lipopolysaccharide core region biosynthetic process"/>
    <property type="evidence" value="ECO:0007669"/>
    <property type="project" value="TreeGrafter"/>
</dbReference>
<name>A0A556AFF3_9BURK</name>
<proteinExistence type="predicted"/>
<dbReference type="GO" id="GO:0005829">
    <property type="term" value="C:cytosol"/>
    <property type="evidence" value="ECO:0007669"/>
    <property type="project" value="TreeGrafter"/>
</dbReference>
<evidence type="ECO:0000256" key="1">
    <source>
        <dbReference type="ARBA" id="ARBA00022676"/>
    </source>
</evidence>
<comment type="caution">
    <text evidence="3">The sequence shown here is derived from an EMBL/GenBank/DDBJ whole genome shotgun (WGS) entry which is preliminary data.</text>
</comment>
<dbReference type="SUPFAM" id="SSF53756">
    <property type="entry name" value="UDP-Glycosyltransferase/glycogen phosphorylase"/>
    <property type="match status" value="1"/>
</dbReference>
<dbReference type="OrthoDB" id="9807356at2"/>
<dbReference type="PANTHER" id="PTHR30160:SF1">
    <property type="entry name" value="LIPOPOLYSACCHARIDE 1,2-N-ACETYLGLUCOSAMINETRANSFERASE-RELATED"/>
    <property type="match status" value="1"/>
</dbReference>
<dbReference type="Gene3D" id="3.40.50.2000">
    <property type="entry name" value="Glycogen Phosphorylase B"/>
    <property type="match status" value="2"/>
</dbReference>
<keyword evidence="4" id="KW-1185">Reference proteome</keyword>